<evidence type="ECO:0000313" key="1">
    <source>
        <dbReference type="EMBL" id="EGC33897.1"/>
    </source>
</evidence>
<dbReference type="EMBL" id="GL871121">
    <property type="protein sequence ID" value="EGC33897.1"/>
    <property type="molecule type" value="Genomic_DNA"/>
</dbReference>
<dbReference type="InParanoid" id="F0ZQ93"/>
<dbReference type="FunCoup" id="F0ZQ93">
    <property type="interactions" value="936"/>
</dbReference>
<dbReference type="AlphaFoldDB" id="F0ZQ93"/>
<dbReference type="VEuPathDB" id="AmoebaDB:DICPUDRAFT_153985"/>
<accession>F0ZQ93</accession>
<keyword evidence="2" id="KW-1185">Reference proteome</keyword>
<reference evidence="2" key="1">
    <citation type="journal article" date="2011" name="Genome Biol.">
        <title>Comparative genomics of the social amoebae Dictyostelium discoideum and Dictyostelium purpureum.</title>
        <authorList>
            <consortium name="US DOE Joint Genome Institute (JGI-PGF)"/>
            <person name="Sucgang R."/>
            <person name="Kuo A."/>
            <person name="Tian X."/>
            <person name="Salerno W."/>
            <person name="Parikh A."/>
            <person name="Feasley C.L."/>
            <person name="Dalin E."/>
            <person name="Tu H."/>
            <person name="Huang E."/>
            <person name="Barry K."/>
            <person name="Lindquist E."/>
            <person name="Shapiro H."/>
            <person name="Bruce D."/>
            <person name="Schmutz J."/>
            <person name="Salamov A."/>
            <person name="Fey P."/>
            <person name="Gaudet P."/>
            <person name="Anjard C."/>
            <person name="Babu M.M."/>
            <person name="Basu S."/>
            <person name="Bushmanova Y."/>
            <person name="van der Wel H."/>
            <person name="Katoh-Kurasawa M."/>
            <person name="Dinh C."/>
            <person name="Coutinho P.M."/>
            <person name="Saito T."/>
            <person name="Elias M."/>
            <person name="Schaap P."/>
            <person name="Kay R.R."/>
            <person name="Henrissat B."/>
            <person name="Eichinger L."/>
            <person name="Rivero F."/>
            <person name="Putnam N.H."/>
            <person name="West C.M."/>
            <person name="Loomis W.F."/>
            <person name="Chisholm R.L."/>
            <person name="Shaulsky G."/>
            <person name="Strassmann J.E."/>
            <person name="Queller D.C."/>
            <person name="Kuspa A."/>
            <person name="Grigoriev I.V."/>
        </authorList>
    </citation>
    <scope>NUCLEOTIDE SEQUENCE [LARGE SCALE GENOMIC DNA]</scope>
    <source>
        <strain evidence="2">QSDP1</strain>
    </source>
</reference>
<dbReference type="eggNOG" id="ENOG502RIJ5">
    <property type="taxonomic scope" value="Eukaryota"/>
</dbReference>
<dbReference type="GeneID" id="10502778"/>
<organism evidence="1 2">
    <name type="scientific">Dictyostelium purpureum</name>
    <name type="common">Slime mold</name>
    <dbReference type="NCBI Taxonomy" id="5786"/>
    <lineage>
        <taxon>Eukaryota</taxon>
        <taxon>Amoebozoa</taxon>
        <taxon>Evosea</taxon>
        <taxon>Eumycetozoa</taxon>
        <taxon>Dictyostelia</taxon>
        <taxon>Dictyosteliales</taxon>
        <taxon>Dictyosteliaceae</taxon>
        <taxon>Dictyostelium</taxon>
    </lineage>
</organism>
<protein>
    <submittedName>
        <fullName evidence="1">Uncharacterized protein</fullName>
    </submittedName>
</protein>
<sequence>MEHNNNIIFSNVIFRVILKYCWESDTIFSWCPFLNNDKIDPIISSHPQYREVPRPTPFYNWKMSLLFISKDCFRTIVNNFPFQISDNTYSLQPKELLYINPSNNNNNNNNINDNNNNNSINNNRTNVNNINNNKLIKLYENQFFDVIEKDYFYFENFFDILGKENFKKLFGNVKRCKVDFDFYEPIDFNVEILNSIGTESTVFIFYFSLTKEKENIKAELFEPISNLNIETIVINYPCSSDYYDPTINRIYKIIKYCSKTIRNFYILNQKHITHFLHSLRDLSSIEKIFLSCEIQNTYGAPIFNLNPSKSIGEYTFQVSDGDGEYVDTCLSWISEISNHVKSFNFNILSRGHELVALVQNLKELESLSFYTNTLDLTFFQINSSNDTTSSIFDYNYELDPLPPTINSKYYRL</sequence>
<evidence type="ECO:0000313" key="2">
    <source>
        <dbReference type="Proteomes" id="UP000001064"/>
    </source>
</evidence>
<dbReference type="KEGG" id="dpp:DICPUDRAFT_153985"/>
<proteinExistence type="predicted"/>
<name>F0ZQ93_DICPU</name>
<dbReference type="RefSeq" id="XP_003289580.1">
    <property type="nucleotide sequence ID" value="XM_003289532.1"/>
</dbReference>
<dbReference type="Proteomes" id="UP000001064">
    <property type="component" value="Unassembled WGS sequence"/>
</dbReference>
<gene>
    <name evidence="1" type="ORF">DICPUDRAFT_153985</name>
</gene>